<reference evidence="9 10" key="4">
    <citation type="journal article" date="2020" name="Sci. Rep.">
        <title>beta-carboline chemical signals induce reveromycin production through a LuxR family regulator in Streptomyces sp. SN-593.</title>
        <authorList>
            <person name="Panthee S."/>
            <person name="Kito N."/>
            <person name="Hayashi T."/>
            <person name="Shimizu T."/>
            <person name="Ishikawa J."/>
            <person name="Hamamoto H."/>
            <person name="Osada H."/>
            <person name="Takahashi S."/>
        </authorList>
    </citation>
    <scope>NUCLEOTIDE SEQUENCE [LARGE SCALE GENOMIC DNA]</scope>
    <source>
        <strain evidence="9 10">SN-593</strain>
    </source>
</reference>
<reference evidence="9 10" key="3">
    <citation type="journal article" date="2011" name="Nat. Chem. Biol.">
        <title>Reveromycin A biosynthesis uses RevG and RevJ for stereospecific spiroacetal formation.</title>
        <authorList>
            <person name="Takahashi S."/>
            <person name="Toyoda A."/>
            <person name="Sekiyama Y."/>
            <person name="Takagi H."/>
            <person name="Nogawa T."/>
            <person name="Uramoto M."/>
            <person name="Suzuki R."/>
            <person name="Koshino H."/>
            <person name="Kumano T."/>
            <person name="Panthee S."/>
            <person name="Dairi T."/>
            <person name="Ishikawa J."/>
            <person name="Ikeda H."/>
            <person name="Sakaki Y."/>
            <person name="Osada H."/>
        </authorList>
    </citation>
    <scope>NUCLEOTIDE SEQUENCE [LARGE SCALE GENOMIC DNA]</scope>
    <source>
        <strain evidence="9 10">SN-593</strain>
    </source>
</reference>
<comment type="similarity">
    <text evidence="7">Belongs to the binding-protein-dependent transport system permease family.</text>
</comment>
<dbReference type="Proteomes" id="UP000595703">
    <property type="component" value="Chromosome"/>
</dbReference>
<feature type="transmembrane region" description="Helical" evidence="7">
    <location>
        <begin position="126"/>
        <end position="145"/>
    </location>
</feature>
<dbReference type="PANTHER" id="PTHR30151:SF20">
    <property type="entry name" value="ABC TRANSPORTER PERMEASE PROTEIN HI_0355-RELATED"/>
    <property type="match status" value="1"/>
</dbReference>
<name>A0A7U3UZA6_9ACTN</name>
<dbReference type="GO" id="GO:0055085">
    <property type="term" value="P:transmembrane transport"/>
    <property type="evidence" value="ECO:0007669"/>
    <property type="project" value="InterPro"/>
</dbReference>
<sequence length="252" mass="27098">MTWKRVRPILLGLSSLVLVIVGWEVEYHAKLVNTTFLPGPWVVAKAMKTVVASGTFPTDLKVSAEEFALGLGISIVVGAGLGILTGWYKWFDEFLKPIVVALNCMPHLAVIPLLILIFGIGMTPKIVVVLLSCIVVMLMNTASGVQNVDQSLMRLSKSCGASDLQIIRTIVAPSVIPFFMTGLRLSVGRAVIGVVTGEIFGSQSGLGNILINAQGGFNMPVMYATVIILTLLGIVLTQAAGWFEGRMQRWKA</sequence>
<keyword evidence="5 7" id="KW-1133">Transmembrane helix</keyword>
<dbReference type="AlphaFoldDB" id="A0A7U3UZA6"/>
<dbReference type="CDD" id="cd06261">
    <property type="entry name" value="TM_PBP2"/>
    <property type="match status" value="1"/>
</dbReference>
<dbReference type="PROSITE" id="PS50928">
    <property type="entry name" value="ABC_TM1"/>
    <property type="match status" value="1"/>
</dbReference>
<proteinExistence type="inferred from homology"/>
<evidence type="ECO:0000313" key="9">
    <source>
        <dbReference type="EMBL" id="BBB01342.1"/>
    </source>
</evidence>
<dbReference type="InterPro" id="IPR000515">
    <property type="entry name" value="MetI-like"/>
</dbReference>
<feature type="transmembrane region" description="Helical" evidence="7">
    <location>
        <begin position="166"/>
        <end position="187"/>
    </location>
</feature>
<evidence type="ECO:0000256" key="4">
    <source>
        <dbReference type="ARBA" id="ARBA00022692"/>
    </source>
</evidence>
<comment type="subcellular location">
    <subcellularLocation>
        <location evidence="1 7">Cell membrane</location>
        <topology evidence="1 7">Multi-pass membrane protein</topology>
    </subcellularLocation>
</comment>
<keyword evidence="10" id="KW-1185">Reference proteome</keyword>
<evidence type="ECO:0000256" key="1">
    <source>
        <dbReference type="ARBA" id="ARBA00004651"/>
    </source>
</evidence>
<keyword evidence="2 7" id="KW-0813">Transport</keyword>
<dbReference type="PANTHER" id="PTHR30151">
    <property type="entry name" value="ALKANE SULFONATE ABC TRANSPORTER-RELATED, MEMBRANE SUBUNIT"/>
    <property type="match status" value="1"/>
</dbReference>
<protein>
    <submittedName>
        <fullName evidence="9">Putative ABC transporter permease</fullName>
    </submittedName>
</protein>
<evidence type="ECO:0000259" key="8">
    <source>
        <dbReference type="PROSITE" id="PS50928"/>
    </source>
</evidence>
<dbReference type="Pfam" id="PF00528">
    <property type="entry name" value="BPD_transp_1"/>
    <property type="match status" value="1"/>
</dbReference>
<keyword evidence="6 7" id="KW-0472">Membrane</keyword>
<evidence type="ECO:0000313" key="10">
    <source>
        <dbReference type="Proteomes" id="UP000595703"/>
    </source>
</evidence>
<feature type="transmembrane region" description="Helical" evidence="7">
    <location>
        <begin position="67"/>
        <end position="88"/>
    </location>
</feature>
<evidence type="ECO:0000256" key="2">
    <source>
        <dbReference type="ARBA" id="ARBA00022448"/>
    </source>
</evidence>
<dbReference type="SUPFAM" id="SSF161098">
    <property type="entry name" value="MetI-like"/>
    <property type="match status" value="1"/>
</dbReference>
<dbReference type="GO" id="GO:0005886">
    <property type="term" value="C:plasma membrane"/>
    <property type="evidence" value="ECO:0007669"/>
    <property type="project" value="UniProtKB-SubCell"/>
</dbReference>
<accession>A0A7U3UZA6</accession>
<reference evidence="9 10" key="2">
    <citation type="journal article" date="2011" name="J. Antibiot.">
        <title>Furaquinocins I and J: novel polyketide isoprenoid hybrid compounds from Streptomyces reveromyceticus SN-593.</title>
        <authorList>
            <person name="Panthee S."/>
            <person name="Takahashi S."/>
            <person name="Takagi H."/>
            <person name="Nogawa T."/>
            <person name="Oowada E."/>
            <person name="Uramoto M."/>
            <person name="Osada H."/>
        </authorList>
    </citation>
    <scope>NUCLEOTIDE SEQUENCE [LARGE SCALE GENOMIC DNA]</scope>
    <source>
        <strain evidence="9 10">SN-593</strain>
    </source>
</reference>
<dbReference type="InterPro" id="IPR035906">
    <property type="entry name" value="MetI-like_sf"/>
</dbReference>
<gene>
    <name evidence="9" type="ORF">RVR_8709</name>
</gene>
<dbReference type="KEGG" id="arev:RVR_8709"/>
<feature type="transmembrane region" description="Helical" evidence="7">
    <location>
        <begin position="221"/>
        <end position="243"/>
    </location>
</feature>
<evidence type="ECO:0000256" key="7">
    <source>
        <dbReference type="RuleBase" id="RU363032"/>
    </source>
</evidence>
<reference evidence="9 10" key="1">
    <citation type="journal article" date="2010" name="J. Bacteriol.">
        <title>Biochemical characterization of a novel indole prenyltransferase from Streptomyces sp. SN-593.</title>
        <authorList>
            <person name="Takahashi S."/>
            <person name="Takagi H."/>
            <person name="Toyoda A."/>
            <person name="Uramoto M."/>
            <person name="Nogawa T."/>
            <person name="Ueki M."/>
            <person name="Sakaki Y."/>
            <person name="Osada H."/>
        </authorList>
    </citation>
    <scope>NUCLEOTIDE SEQUENCE [LARGE SCALE GENOMIC DNA]</scope>
    <source>
        <strain evidence="9 10">SN-593</strain>
    </source>
</reference>
<organism evidence="9 10">
    <name type="scientific">Actinacidiphila reveromycinica</name>
    <dbReference type="NCBI Taxonomy" id="659352"/>
    <lineage>
        <taxon>Bacteria</taxon>
        <taxon>Bacillati</taxon>
        <taxon>Actinomycetota</taxon>
        <taxon>Actinomycetes</taxon>
        <taxon>Kitasatosporales</taxon>
        <taxon>Streptomycetaceae</taxon>
        <taxon>Actinacidiphila</taxon>
    </lineage>
</organism>
<dbReference type="Gene3D" id="1.10.3720.10">
    <property type="entry name" value="MetI-like"/>
    <property type="match status" value="1"/>
</dbReference>
<keyword evidence="4 7" id="KW-0812">Transmembrane</keyword>
<evidence type="ECO:0000256" key="6">
    <source>
        <dbReference type="ARBA" id="ARBA00023136"/>
    </source>
</evidence>
<feature type="transmembrane region" description="Helical" evidence="7">
    <location>
        <begin position="100"/>
        <end position="120"/>
    </location>
</feature>
<dbReference type="EMBL" id="AP018365">
    <property type="protein sequence ID" value="BBB01342.1"/>
    <property type="molecule type" value="Genomic_DNA"/>
</dbReference>
<feature type="domain" description="ABC transmembrane type-1" evidence="8">
    <location>
        <begin position="60"/>
        <end position="240"/>
    </location>
</feature>
<evidence type="ECO:0000256" key="3">
    <source>
        <dbReference type="ARBA" id="ARBA00022475"/>
    </source>
</evidence>
<evidence type="ECO:0000256" key="5">
    <source>
        <dbReference type="ARBA" id="ARBA00022989"/>
    </source>
</evidence>
<keyword evidence="3" id="KW-1003">Cell membrane</keyword>